<organism evidence="1 2">
    <name type="scientific">Trichormus variabilis NIES-23</name>
    <dbReference type="NCBI Taxonomy" id="1973479"/>
    <lineage>
        <taxon>Bacteria</taxon>
        <taxon>Bacillati</taxon>
        <taxon>Cyanobacteriota</taxon>
        <taxon>Cyanophyceae</taxon>
        <taxon>Nostocales</taxon>
        <taxon>Nostocaceae</taxon>
        <taxon>Trichormus</taxon>
    </lineage>
</organism>
<dbReference type="AlphaFoldDB" id="A0A1Z4KWV2"/>
<sequence length="139" mass="15905">METEQNYFIIFNTTEGAYLPLNPDDNGLLTYSTQKQARDAFELNYKEHHEQQSATWSTSAAIHWLNLQPFVVALSASLTPMEVLTTLSNSDTPDLKVYSLSSIAVRSIRAARVDLETCRHYEVSQVELINPKWWQEQPV</sequence>
<protein>
    <submittedName>
        <fullName evidence="1">Uncharacterized protein</fullName>
    </submittedName>
</protein>
<dbReference type="Proteomes" id="UP000217507">
    <property type="component" value="Plasmid Plasmid4 dna"/>
</dbReference>
<geneLocation type="plasmid" evidence="1">
    <name>plasmid4</name>
</geneLocation>
<reference evidence="1 2" key="1">
    <citation type="submission" date="2017-06" db="EMBL/GenBank/DDBJ databases">
        <title>Genome sequencing of cyanobaciteial culture collection at National Institute for Environmental Studies (NIES).</title>
        <authorList>
            <person name="Hirose Y."/>
            <person name="Shimura Y."/>
            <person name="Fujisawa T."/>
            <person name="Nakamura Y."/>
            <person name="Kawachi M."/>
        </authorList>
    </citation>
    <scope>NUCLEOTIDE SEQUENCE [LARGE SCALE GENOMIC DNA]</scope>
    <source>
        <strain evidence="1 2">NIES-23</strain>
        <plasmid evidence="2">Plasmid Plasmid4 dna</plasmid>
    </source>
</reference>
<proteinExistence type="predicted"/>
<accession>A0A1Z4KWV2</accession>
<gene>
    <name evidence="1" type="ORF">NIES23_63060</name>
</gene>
<dbReference type="EMBL" id="AP018220">
    <property type="protein sequence ID" value="BAY73454.1"/>
    <property type="molecule type" value="Genomic_DNA"/>
</dbReference>
<evidence type="ECO:0000313" key="1">
    <source>
        <dbReference type="EMBL" id="BAY73454.1"/>
    </source>
</evidence>
<evidence type="ECO:0000313" key="2">
    <source>
        <dbReference type="Proteomes" id="UP000217507"/>
    </source>
</evidence>
<keyword evidence="1" id="KW-0614">Plasmid</keyword>
<name>A0A1Z4KWV2_ANAVA</name>